<evidence type="ECO:0000256" key="3">
    <source>
        <dbReference type="ARBA" id="ARBA00022989"/>
    </source>
</evidence>
<evidence type="ECO:0000256" key="4">
    <source>
        <dbReference type="ARBA" id="ARBA00023136"/>
    </source>
</evidence>
<dbReference type="SUPFAM" id="SSF103473">
    <property type="entry name" value="MFS general substrate transporter"/>
    <property type="match status" value="1"/>
</dbReference>
<dbReference type="GO" id="GO:0005886">
    <property type="term" value="C:plasma membrane"/>
    <property type="evidence" value="ECO:0007669"/>
    <property type="project" value="UniProtKB-SubCell"/>
</dbReference>
<feature type="transmembrane region" description="Helical" evidence="5">
    <location>
        <begin position="255"/>
        <end position="276"/>
    </location>
</feature>
<dbReference type="Pfam" id="PF07690">
    <property type="entry name" value="MFS_1"/>
    <property type="match status" value="1"/>
</dbReference>
<dbReference type="PROSITE" id="PS50850">
    <property type="entry name" value="MFS"/>
    <property type="match status" value="1"/>
</dbReference>
<accession>A0A9W6VDZ0</accession>
<evidence type="ECO:0000256" key="1">
    <source>
        <dbReference type="ARBA" id="ARBA00004651"/>
    </source>
</evidence>
<evidence type="ECO:0000256" key="5">
    <source>
        <dbReference type="SAM" id="Phobius"/>
    </source>
</evidence>
<evidence type="ECO:0000313" key="7">
    <source>
        <dbReference type="EMBL" id="GLW95493.1"/>
    </source>
</evidence>
<reference evidence="7" key="1">
    <citation type="submission" date="2023-02" db="EMBL/GenBank/DDBJ databases">
        <title>Actinokineospora globicatena NBRC 15670.</title>
        <authorList>
            <person name="Ichikawa N."/>
            <person name="Sato H."/>
            <person name="Tonouchi N."/>
        </authorList>
    </citation>
    <scope>NUCLEOTIDE SEQUENCE</scope>
    <source>
        <strain evidence="7">NBRC 15670</strain>
    </source>
</reference>
<dbReference type="AlphaFoldDB" id="A0A9W6VDZ0"/>
<sequence length="414" mass="41890">MSQSAGLADYRAALTTPGARGPAIASVLGRLPVAMVGFSMLLYIRETTGSYATASLVSAGTLVGLAIGSVGQGRLMDRIGAAVPLLVTTALFGVFVALTIVATESGAHTAVLMVLGVAVGATEPVVASASRTMWTRVTPVGPVRDAALAYEAISMEVFFILGPAISGLLIALPWPGTGLAVAAVSMIVGSVWFALVPTIRLHRPEPVEHTSGLLGPLSFPGMRTLAIAAMGFGVLLGFIEVAVPAAATAAGNTPAGGLLLGLLSISSVLFGVIYGIRPWPKAMNLRLSALLAAFAVLVAVLAIPTTLVWLAVALLLVGTMVTPQATTHSAAIDLVAPPSAATEAFGWIITAVTLGLALGQLVSGQLVEHVGIWSSYLVATGVGLVFAAIVYARRATVGDRQAASPQATPAMACG</sequence>
<comment type="subcellular location">
    <subcellularLocation>
        <location evidence="1">Cell membrane</location>
        <topology evidence="1">Multi-pass membrane protein</topology>
    </subcellularLocation>
</comment>
<name>A0A9W6VDZ0_9PSEU</name>
<keyword evidence="3 5" id="KW-1133">Transmembrane helix</keyword>
<gene>
    <name evidence="7" type="ORF">Aglo03_63090</name>
</gene>
<feature type="domain" description="Major facilitator superfamily (MFS) profile" evidence="6">
    <location>
        <begin position="18"/>
        <end position="395"/>
    </location>
</feature>
<dbReference type="InterPro" id="IPR011701">
    <property type="entry name" value="MFS"/>
</dbReference>
<keyword evidence="2 5" id="KW-0812">Transmembrane</keyword>
<organism evidence="7 8">
    <name type="scientific">Actinokineospora globicatena</name>
    <dbReference type="NCBI Taxonomy" id="103729"/>
    <lineage>
        <taxon>Bacteria</taxon>
        <taxon>Bacillati</taxon>
        <taxon>Actinomycetota</taxon>
        <taxon>Actinomycetes</taxon>
        <taxon>Pseudonocardiales</taxon>
        <taxon>Pseudonocardiaceae</taxon>
        <taxon>Actinokineospora</taxon>
    </lineage>
</organism>
<dbReference type="GO" id="GO:0022857">
    <property type="term" value="F:transmembrane transporter activity"/>
    <property type="evidence" value="ECO:0007669"/>
    <property type="project" value="InterPro"/>
</dbReference>
<dbReference type="PANTHER" id="PTHR23542">
    <property type="match status" value="1"/>
</dbReference>
<feature type="transmembrane region" description="Helical" evidence="5">
    <location>
        <begin position="344"/>
        <end position="363"/>
    </location>
</feature>
<feature type="transmembrane region" description="Helical" evidence="5">
    <location>
        <begin position="178"/>
        <end position="196"/>
    </location>
</feature>
<comment type="caution">
    <text evidence="7">The sequence shown here is derived from an EMBL/GenBank/DDBJ whole genome shotgun (WGS) entry which is preliminary data.</text>
</comment>
<feature type="transmembrane region" description="Helical" evidence="5">
    <location>
        <begin position="370"/>
        <end position="392"/>
    </location>
</feature>
<evidence type="ECO:0000259" key="6">
    <source>
        <dbReference type="PROSITE" id="PS50850"/>
    </source>
</evidence>
<dbReference type="Proteomes" id="UP001165042">
    <property type="component" value="Unassembled WGS sequence"/>
</dbReference>
<proteinExistence type="predicted"/>
<protein>
    <submittedName>
        <fullName evidence="7">MFS transporter</fullName>
    </submittedName>
</protein>
<feature type="transmembrane region" description="Helical" evidence="5">
    <location>
        <begin position="288"/>
        <end position="317"/>
    </location>
</feature>
<keyword evidence="4 5" id="KW-0472">Membrane</keyword>
<feature type="transmembrane region" description="Helical" evidence="5">
    <location>
        <begin position="50"/>
        <end position="70"/>
    </location>
</feature>
<feature type="transmembrane region" description="Helical" evidence="5">
    <location>
        <begin position="21"/>
        <end position="44"/>
    </location>
</feature>
<keyword evidence="8" id="KW-1185">Reference proteome</keyword>
<feature type="transmembrane region" description="Helical" evidence="5">
    <location>
        <begin position="225"/>
        <end position="249"/>
    </location>
</feature>
<evidence type="ECO:0000256" key="2">
    <source>
        <dbReference type="ARBA" id="ARBA00022692"/>
    </source>
</evidence>
<dbReference type="Gene3D" id="1.20.1250.20">
    <property type="entry name" value="MFS general substrate transporter like domains"/>
    <property type="match status" value="1"/>
</dbReference>
<feature type="transmembrane region" description="Helical" evidence="5">
    <location>
        <begin position="82"/>
        <end position="101"/>
    </location>
</feature>
<evidence type="ECO:0000313" key="8">
    <source>
        <dbReference type="Proteomes" id="UP001165042"/>
    </source>
</evidence>
<feature type="transmembrane region" description="Helical" evidence="5">
    <location>
        <begin position="148"/>
        <end position="172"/>
    </location>
</feature>
<dbReference type="InterPro" id="IPR036259">
    <property type="entry name" value="MFS_trans_sf"/>
</dbReference>
<dbReference type="RefSeq" id="WP_285613274.1">
    <property type="nucleotide sequence ID" value="NZ_BSSD01000014.1"/>
</dbReference>
<dbReference type="PANTHER" id="PTHR23542:SF1">
    <property type="entry name" value="MAJOR FACILITATOR SUPERFAMILY (MFS) PROFILE DOMAIN-CONTAINING PROTEIN"/>
    <property type="match status" value="1"/>
</dbReference>
<dbReference type="EMBL" id="BSSD01000014">
    <property type="protein sequence ID" value="GLW95493.1"/>
    <property type="molecule type" value="Genomic_DNA"/>
</dbReference>
<dbReference type="InterPro" id="IPR020846">
    <property type="entry name" value="MFS_dom"/>
</dbReference>
<feature type="transmembrane region" description="Helical" evidence="5">
    <location>
        <begin position="107"/>
        <end position="127"/>
    </location>
</feature>